<feature type="non-terminal residue" evidence="2">
    <location>
        <position position="1"/>
    </location>
</feature>
<protein>
    <recommendedName>
        <fullName evidence="1">DUF2963 domain-containing protein</fullName>
    </recommendedName>
</protein>
<accession>A0ABS5V9L6</accession>
<evidence type="ECO:0000259" key="1">
    <source>
        <dbReference type="Pfam" id="PF11178"/>
    </source>
</evidence>
<evidence type="ECO:0000313" key="3">
    <source>
        <dbReference type="Proteomes" id="UP000707147"/>
    </source>
</evidence>
<dbReference type="InterPro" id="IPR021348">
    <property type="entry name" value="DUF2963"/>
</dbReference>
<dbReference type="Proteomes" id="UP000707147">
    <property type="component" value="Unassembled WGS sequence"/>
</dbReference>
<reference evidence="3" key="1">
    <citation type="journal article" date="2022" name="Forests">
        <title>Identification of Endophytic Microbiota of Phytoplasma-Infected Russian Olive Trees Elaeagnus angustifolia L. in the Northwest of Iran.</title>
        <authorList>
            <person name="Azizpour N."/>
            <person name="Nematollahi S."/>
            <person name="Khakvar R."/>
            <person name="Jamshidi M."/>
            <person name="Norouzi-Beirami M.H."/>
        </authorList>
    </citation>
    <scope>NUCLEOTIDE SEQUENCE [LARGE SCALE GENOMIC DNA]</scope>
    <source>
        <strain evidence="3">TBZ1</strain>
    </source>
</reference>
<dbReference type="EMBL" id="JAHFWK010000121">
    <property type="protein sequence ID" value="MBT1577027.1"/>
    <property type="molecule type" value="Genomic_DNA"/>
</dbReference>
<proteinExistence type="predicted"/>
<dbReference type="Pfam" id="PF11178">
    <property type="entry name" value="DUF2963"/>
    <property type="match status" value="1"/>
</dbReference>
<keyword evidence="3" id="KW-1185">Reference proteome</keyword>
<sequence>YTAEELKDAGYTAEELKYAGFKNIEKIHYQNDGKTIQATYDYSLGTQNRFKTIYNQDRTIKETKSF</sequence>
<organism evidence="2 3">
    <name type="scientific">'Elaeagnus angustifolia' witches'-broom phytoplasma</name>
    <dbReference type="NCBI Taxonomy" id="1538355"/>
    <lineage>
        <taxon>Bacteria</taxon>
        <taxon>Bacillati</taxon>
        <taxon>Mycoplasmatota</taxon>
        <taxon>Mollicutes</taxon>
        <taxon>Acholeplasmatales</taxon>
        <taxon>Acholeplasmataceae</taxon>
        <taxon>Candidatus Phytoplasma</taxon>
        <taxon>16SrI (Aster yellows group)</taxon>
    </lineage>
</organism>
<evidence type="ECO:0000313" key="2">
    <source>
        <dbReference type="EMBL" id="MBT1577027.1"/>
    </source>
</evidence>
<gene>
    <name evidence="2" type="ORF">KEC49_02655</name>
</gene>
<name>A0ABS5V9L6_9MOLU</name>
<feature type="domain" description="DUF2963" evidence="1">
    <location>
        <begin position="22"/>
        <end position="54"/>
    </location>
</feature>
<comment type="caution">
    <text evidence="2">The sequence shown here is derived from an EMBL/GenBank/DDBJ whole genome shotgun (WGS) entry which is preliminary data.</text>
</comment>